<proteinExistence type="predicted"/>
<name>A0A542ZN84_9MICO</name>
<dbReference type="InterPro" id="IPR019662">
    <property type="entry name" value="DUF2516"/>
</dbReference>
<dbReference type="Pfam" id="PF10724">
    <property type="entry name" value="DUF2516"/>
    <property type="match status" value="1"/>
</dbReference>
<evidence type="ECO:0000313" key="3">
    <source>
        <dbReference type="Proteomes" id="UP000319514"/>
    </source>
</evidence>
<protein>
    <submittedName>
        <fullName evidence="2">Uncharacterized protein DUF2516</fullName>
    </submittedName>
</protein>
<keyword evidence="1" id="KW-0472">Membrane</keyword>
<dbReference type="AlphaFoldDB" id="A0A542ZN84"/>
<comment type="caution">
    <text evidence="2">The sequence shown here is derived from an EMBL/GenBank/DDBJ whole genome shotgun (WGS) entry which is preliminary data.</text>
</comment>
<keyword evidence="1" id="KW-1133">Transmembrane helix</keyword>
<dbReference type="RefSeq" id="WP_141789551.1">
    <property type="nucleotide sequence ID" value="NZ_BAAAKX010000012.1"/>
</dbReference>
<dbReference type="Proteomes" id="UP000319514">
    <property type="component" value="Unassembled WGS sequence"/>
</dbReference>
<keyword evidence="1" id="KW-0812">Transmembrane</keyword>
<feature type="transmembrane region" description="Helical" evidence="1">
    <location>
        <begin position="51"/>
        <end position="84"/>
    </location>
</feature>
<dbReference type="EMBL" id="VFOQ01000001">
    <property type="protein sequence ID" value="TQL61818.1"/>
    <property type="molecule type" value="Genomic_DNA"/>
</dbReference>
<evidence type="ECO:0000256" key="1">
    <source>
        <dbReference type="SAM" id="Phobius"/>
    </source>
</evidence>
<organism evidence="2 3">
    <name type="scientific">Oryzihumus leptocrescens</name>
    <dbReference type="NCBI Taxonomy" id="297536"/>
    <lineage>
        <taxon>Bacteria</taxon>
        <taxon>Bacillati</taxon>
        <taxon>Actinomycetota</taxon>
        <taxon>Actinomycetes</taxon>
        <taxon>Micrococcales</taxon>
        <taxon>Intrasporangiaceae</taxon>
        <taxon>Oryzihumus</taxon>
    </lineage>
</organism>
<dbReference type="OrthoDB" id="4774469at2"/>
<gene>
    <name evidence="2" type="ORF">FB474_3238</name>
</gene>
<reference evidence="2 3" key="1">
    <citation type="submission" date="2019-06" db="EMBL/GenBank/DDBJ databases">
        <title>Sequencing the genomes of 1000 actinobacteria strains.</title>
        <authorList>
            <person name="Klenk H.-P."/>
        </authorList>
    </citation>
    <scope>NUCLEOTIDE SEQUENCE [LARGE SCALE GENOMIC DNA]</scope>
    <source>
        <strain evidence="2 3">DSM 18082</strain>
    </source>
</reference>
<keyword evidence="3" id="KW-1185">Reference proteome</keyword>
<sequence length="109" mass="11543">MFNAIGTAQSLITLVLGVIALGMEVFALVDALRHRPDAYVAAGKRTKNLWVAVTAVAAVLGFVFVFNVLGFLSILAIVAAGFYLADVRPALRRVTGRGTGSHQGPYGPW</sequence>
<accession>A0A542ZN84</accession>
<evidence type="ECO:0000313" key="2">
    <source>
        <dbReference type="EMBL" id="TQL61818.1"/>
    </source>
</evidence>